<dbReference type="KEGG" id="tpi:TREPR_1394"/>
<reference evidence="4" key="1">
    <citation type="submission" date="2009-12" db="EMBL/GenBank/DDBJ databases">
        <title>Complete sequence of Treponema primitia strain ZAS-2.</title>
        <authorList>
            <person name="Tetu S.G."/>
            <person name="Matson E."/>
            <person name="Ren Q."/>
            <person name="Seshadri R."/>
            <person name="Elbourne L."/>
            <person name="Hassan K.A."/>
            <person name="Durkin A."/>
            <person name="Radune D."/>
            <person name="Mohamoud Y."/>
            <person name="Shay R."/>
            <person name="Jin S."/>
            <person name="Zhang X."/>
            <person name="Lucey K."/>
            <person name="Ballor N.R."/>
            <person name="Ottesen E."/>
            <person name="Rosenthal R."/>
            <person name="Allen A."/>
            <person name="Leadbetter J.R."/>
            <person name="Paulsen I.T."/>
        </authorList>
    </citation>
    <scope>NUCLEOTIDE SEQUENCE [LARGE SCALE GENOMIC DNA]</scope>
    <source>
        <strain evidence="4">ATCC BAA-887 / DSM 12427 / ZAS-2</strain>
    </source>
</reference>
<keyword evidence="1" id="KW-0812">Transmembrane</keyword>
<evidence type="ECO:0000313" key="4">
    <source>
        <dbReference type="Proteomes" id="UP000009223"/>
    </source>
</evidence>
<feature type="transmembrane region" description="Helical" evidence="1">
    <location>
        <begin position="32"/>
        <end position="53"/>
    </location>
</feature>
<dbReference type="GO" id="GO:0015627">
    <property type="term" value="C:type II protein secretion system complex"/>
    <property type="evidence" value="ECO:0007669"/>
    <property type="project" value="InterPro"/>
</dbReference>
<dbReference type="HOGENOM" id="CLU_091705_2_0_12"/>
<dbReference type="OrthoDB" id="9795612at2"/>
<dbReference type="EMBL" id="CP001843">
    <property type="protein sequence ID" value="AEF84528.1"/>
    <property type="molecule type" value="Genomic_DNA"/>
</dbReference>
<proteinExistence type="predicted"/>
<evidence type="ECO:0000259" key="2">
    <source>
        <dbReference type="Pfam" id="PF08334"/>
    </source>
</evidence>
<dbReference type="SUPFAM" id="SSF54523">
    <property type="entry name" value="Pili subunits"/>
    <property type="match status" value="1"/>
</dbReference>
<dbReference type="GO" id="GO:0015628">
    <property type="term" value="P:protein secretion by the type II secretion system"/>
    <property type="evidence" value="ECO:0007669"/>
    <property type="project" value="InterPro"/>
</dbReference>
<dbReference type="Gene3D" id="3.30.700.10">
    <property type="entry name" value="Glycoprotein, Type 4 Pilin"/>
    <property type="match status" value="1"/>
</dbReference>
<keyword evidence="4" id="KW-1185">Reference proteome</keyword>
<keyword evidence="1" id="KW-1133">Transmembrane helix</keyword>
<sequence length="159" mass="17763">MLVIILLHIIKNRKNRKIREDKQGGWTFIETLIVIGIILVLTSSVGFMAVKYLDRAKVVTARSQIETLALSVDAYFFDCGQYPQDTQGLSALWEKPKTGTVPVFWNGPYINKPLPKDPWGNDYEYLIPGYKGMPYGIRSLGGDGCEGGTGNEADLCSWE</sequence>
<accession>F5YQP7</accession>
<dbReference type="InterPro" id="IPR013545">
    <property type="entry name" value="T2SS_protein-GspG_C"/>
</dbReference>
<keyword evidence="1" id="KW-0472">Membrane</keyword>
<organism evidence="3 4">
    <name type="scientific">Treponema primitia (strain ATCC BAA-887 / DSM 12427 / ZAS-2)</name>
    <dbReference type="NCBI Taxonomy" id="545694"/>
    <lineage>
        <taxon>Bacteria</taxon>
        <taxon>Pseudomonadati</taxon>
        <taxon>Spirochaetota</taxon>
        <taxon>Spirochaetia</taxon>
        <taxon>Spirochaetales</taxon>
        <taxon>Treponemataceae</taxon>
        <taxon>Treponema</taxon>
    </lineage>
</organism>
<dbReference type="STRING" id="545694.TREPR_1394"/>
<dbReference type="RefSeq" id="WP_015708696.1">
    <property type="nucleotide sequence ID" value="NC_015578.1"/>
</dbReference>
<dbReference type="Proteomes" id="UP000009223">
    <property type="component" value="Chromosome"/>
</dbReference>
<reference evidence="3 4" key="2">
    <citation type="journal article" date="2011" name="ISME J.">
        <title>RNA-seq reveals cooperative metabolic interactions between two termite-gut spirochete species in co-culture.</title>
        <authorList>
            <person name="Rosenthal A.Z."/>
            <person name="Matson E.G."/>
            <person name="Eldar A."/>
            <person name="Leadbetter J.R."/>
        </authorList>
    </citation>
    <scope>NUCLEOTIDE SEQUENCE [LARGE SCALE GENOMIC DNA]</scope>
    <source>
        <strain evidence="4">ATCC BAA-887 / DSM 12427 / ZAS-2</strain>
    </source>
</reference>
<name>F5YQP7_TREPZ</name>
<evidence type="ECO:0000313" key="3">
    <source>
        <dbReference type="EMBL" id="AEF84528.1"/>
    </source>
</evidence>
<dbReference type="eggNOG" id="COG2165">
    <property type="taxonomic scope" value="Bacteria"/>
</dbReference>
<dbReference type="AlphaFoldDB" id="F5YQP7"/>
<dbReference type="InterPro" id="IPR010054">
    <property type="entry name" value="Type2_sec_GspG"/>
</dbReference>
<dbReference type="NCBIfam" id="TIGR01710">
    <property type="entry name" value="typeII_sec_gspG"/>
    <property type="match status" value="1"/>
</dbReference>
<dbReference type="Pfam" id="PF08334">
    <property type="entry name" value="T2SSG"/>
    <property type="match status" value="1"/>
</dbReference>
<dbReference type="InterPro" id="IPR045584">
    <property type="entry name" value="Pilin-like"/>
</dbReference>
<protein>
    <submittedName>
        <fullName evidence="3">General secretion pathway protein G</fullName>
    </submittedName>
</protein>
<feature type="domain" description="Type II secretion system protein GspG C-terminal" evidence="2">
    <location>
        <begin position="51"/>
        <end position="158"/>
    </location>
</feature>
<gene>
    <name evidence="3" type="primary">gspG</name>
    <name evidence="3" type="ordered locus">TREPR_1394</name>
</gene>
<evidence type="ECO:0000256" key="1">
    <source>
        <dbReference type="SAM" id="Phobius"/>
    </source>
</evidence>